<name>A0A1F4Q4H4_UNCSA</name>
<dbReference type="AlphaFoldDB" id="A0A1F4Q4H4"/>
<proteinExistence type="predicted"/>
<organism evidence="1 2">
    <name type="scientific">candidate division WOR-1 bacterium RIFCSPHIGHO2_01_FULL_53_15</name>
    <dbReference type="NCBI Taxonomy" id="1802564"/>
    <lineage>
        <taxon>Bacteria</taxon>
        <taxon>Bacillati</taxon>
        <taxon>Saganbacteria</taxon>
    </lineage>
</organism>
<dbReference type="Proteomes" id="UP000178724">
    <property type="component" value="Unassembled WGS sequence"/>
</dbReference>
<gene>
    <name evidence="1" type="ORF">A2625_07410</name>
</gene>
<accession>A0A1F4Q4H4</accession>
<dbReference type="EMBL" id="METM01000003">
    <property type="protein sequence ID" value="OGB90851.1"/>
    <property type="molecule type" value="Genomic_DNA"/>
</dbReference>
<evidence type="ECO:0008006" key="3">
    <source>
        <dbReference type="Google" id="ProtNLM"/>
    </source>
</evidence>
<evidence type="ECO:0000313" key="1">
    <source>
        <dbReference type="EMBL" id="OGB90851.1"/>
    </source>
</evidence>
<protein>
    <recommendedName>
        <fullName evidence="3">HTH HARE-type domain-containing protein</fullName>
    </recommendedName>
</protein>
<evidence type="ECO:0000313" key="2">
    <source>
        <dbReference type="Proteomes" id="UP000178724"/>
    </source>
</evidence>
<reference evidence="1 2" key="1">
    <citation type="journal article" date="2016" name="Nat. Commun.">
        <title>Thousands of microbial genomes shed light on interconnected biogeochemical processes in an aquifer system.</title>
        <authorList>
            <person name="Anantharaman K."/>
            <person name="Brown C.T."/>
            <person name="Hug L.A."/>
            <person name="Sharon I."/>
            <person name="Castelle C.J."/>
            <person name="Probst A.J."/>
            <person name="Thomas B.C."/>
            <person name="Singh A."/>
            <person name="Wilkins M.J."/>
            <person name="Karaoz U."/>
            <person name="Brodie E.L."/>
            <person name="Williams K.H."/>
            <person name="Hubbard S.S."/>
            <person name="Banfield J.F."/>
        </authorList>
    </citation>
    <scope>NUCLEOTIDE SEQUENCE [LARGE SCALE GENOMIC DNA]</scope>
</reference>
<comment type="caution">
    <text evidence="1">The sequence shown here is derived from an EMBL/GenBank/DDBJ whole genome shotgun (WGS) entry which is preliminary data.</text>
</comment>
<sequence length="254" mass="28820">MSKKEEIRKKAFEILSRPELKSGIRFTTLVKRVVSETGENENNIRGSLYNLPKEFPEKISRPYRGLFILKGNENYLNDIVEQDLAQKPNSKIMENNSYQPAKEYLLSEEECTYAVVIGGNIFGKKWGTPDILGSIRANSDAVYKPPLEIIAVEIKDGGYSPVEALGQAMAYKLFAHRTWLILPDDNDLDRIEGIAISANIGLISFSIEKDGFEFVTLNRPVAGRPDFMEVNNILDDLKRKDKKKYNELIKNENA</sequence>